<evidence type="ECO:0000313" key="2">
    <source>
        <dbReference type="Proteomes" id="UP000824120"/>
    </source>
</evidence>
<comment type="caution">
    <text evidence="1">The sequence shown here is derived from an EMBL/GenBank/DDBJ whole genome shotgun (WGS) entry which is preliminary data.</text>
</comment>
<sequence length="80" mass="8771">MGKLLPKEPRAPPRAMVPLPRCRGARARALFEGALSSKRQGNGALCYLEGATAPNPHDEDHESRSSPRLVEFHVTPGHEF</sequence>
<keyword evidence="2" id="KW-1185">Reference proteome</keyword>
<accession>A0A9J5XF52</accession>
<reference evidence="1 2" key="1">
    <citation type="submission" date="2020-09" db="EMBL/GenBank/DDBJ databases">
        <title>De no assembly of potato wild relative species, Solanum commersonii.</title>
        <authorList>
            <person name="Cho K."/>
        </authorList>
    </citation>
    <scope>NUCLEOTIDE SEQUENCE [LARGE SCALE GENOMIC DNA]</scope>
    <source>
        <strain evidence="1">LZ3.2</strain>
        <tissue evidence="1">Leaf</tissue>
    </source>
</reference>
<proteinExistence type="predicted"/>
<dbReference type="EMBL" id="JACXVP010000009">
    <property type="protein sequence ID" value="KAG5586309.1"/>
    <property type="molecule type" value="Genomic_DNA"/>
</dbReference>
<dbReference type="Proteomes" id="UP000824120">
    <property type="component" value="Chromosome 9"/>
</dbReference>
<gene>
    <name evidence="1" type="ORF">H5410_046743</name>
</gene>
<organism evidence="1 2">
    <name type="scientific">Solanum commersonii</name>
    <name type="common">Commerson's wild potato</name>
    <name type="synonym">Commerson's nightshade</name>
    <dbReference type="NCBI Taxonomy" id="4109"/>
    <lineage>
        <taxon>Eukaryota</taxon>
        <taxon>Viridiplantae</taxon>
        <taxon>Streptophyta</taxon>
        <taxon>Embryophyta</taxon>
        <taxon>Tracheophyta</taxon>
        <taxon>Spermatophyta</taxon>
        <taxon>Magnoliopsida</taxon>
        <taxon>eudicotyledons</taxon>
        <taxon>Gunneridae</taxon>
        <taxon>Pentapetalae</taxon>
        <taxon>asterids</taxon>
        <taxon>lamiids</taxon>
        <taxon>Solanales</taxon>
        <taxon>Solanaceae</taxon>
        <taxon>Solanoideae</taxon>
        <taxon>Solaneae</taxon>
        <taxon>Solanum</taxon>
    </lineage>
</organism>
<protein>
    <submittedName>
        <fullName evidence="1">Uncharacterized protein</fullName>
    </submittedName>
</protein>
<name>A0A9J5XF52_SOLCO</name>
<evidence type="ECO:0000313" key="1">
    <source>
        <dbReference type="EMBL" id="KAG5586309.1"/>
    </source>
</evidence>
<dbReference type="AlphaFoldDB" id="A0A9J5XF52"/>